<dbReference type="InterPro" id="IPR050663">
    <property type="entry name" value="Ankyrin-SOCS_Box"/>
</dbReference>
<keyword evidence="2 3" id="KW-0040">ANK repeat</keyword>
<dbReference type="InterPro" id="IPR002110">
    <property type="entry name" value="Ankyrin_rpt"/>
</dbReference>
<dbReference type="Pfam" id="PF12796">
    <property type="entry name" value="Ank_2"/>
    <property type="match status" value="1"/>
</dbReference>
<reference evidence="4" key="1">
    <citation type="submission" date="2014-08" db="EMBL/GenBank/DDBJ databases">
        <authorList>
            <person name="Sharma Rahul"/>
            <person name="Thines Marco"/>
        </authorList>
    </citation>
    <scope>NUCLEOTIDE SEQUENCE</scope>
</reference>
<name>A0A0F7SXY8_PHARH</name>
<dbReference type="AlphaFoldDB" id="A0A0F7SXY8"/>
<dbReference type="PROSITE" id="PS50297">
    <property type="entry name" value="ANK_REP_REGION"/>
    <property type="match status" value="1"/>
</dbReference>
<dbReference type="PANTHER" id="PTHR24193:SF121">
    <property type="entry name" value="ADA2A-CONTAINING COMPLEX COMPONENT 3, ISOFORM D"/>
    <property type="match status" value="1"/>
</dbReference>
<protein>
    <submittedName>
        <fullName evidence="4">Zinc finger, RING/FYVE/PHD-type</fullName>
    </submittedName>
</protein>
<dbReference type="PROSITE" id="PS50088">
    <property type="entry name" value="ANK_REPEAT"/>
    <property type="match status" value="1"/>
</dbReference>
<proteinExistence type="predicted"/>
<keyword evidence="1" id="KW-0677">Repeat</keyword>
<evidence type="ECO:0000313" key="4">
    <source>
        <dbReference type="EMBL" id="CED85430.1"/>
    </source>
</evidence>
<dbReference type="SUPFAM" id="SSF48403">
    <property type="entry name" value="Ankyrin repeat"/>
    <property type="match status" value="1"/>
</dbReference>
<sequence>MADLKGKSRATTTPADGCALCSLPLLVPQEPSSDIEDDEDEETPSHLIDDVELPCGDHFHWDCLMNASKISPVDKLRFCLFCRQQAVTIADDGSEKLLVHVRNEGGLTSNFDLGEEIRSEIAFDSNPHLRRTEAFLSLMSQDDLETAEEMLRGEDGAEPVDPNSTYEEGGLTALHVAAYNNNVRAIELLLRYGAQKDKRSNDGASPLDCASQVEAWNAVQVLNS</sequence>
<dbReference type="SMART" id="SM00248">
    <property type="entry name" value="ANK"/>
    <property type="match status" value="1"/>
</dbReference>
<dbReference type="Gene3D" id="1.25.40.20">
    <property type="entry name" value="Ankyrin repeat-containing domain"/>
    <property type="match status" value="1"/>
</dbReference>
<accession>A0A0F7SXY8</accession>
<evidence type="ECO:0000256" key="2">
    <source>
        <dbReference type="ARBA" id="ARBA00023043"/>
    </source>
</evidence>
<organism evidence="4">
    <name type="scientific">Phaffia rhodozyma</name>
    <name type="common">Yeast</name>
    <name type="synonym">Xanthophyllomyces dendrorhous</name>
    <dbReference type="NCBI Taxonomy" id="264483"/>
    <lineage>
        <taxon>Eukaryota</taxon>
        <taxon>Fungi</taxon>
        <taxon>Dikarya</taxon>
        <taxon>Basidiomycota</taxon>
        <taxon>Agaricomycotina</taxon>
        <taxon>Tremellomycetes</taxon>
        <taxon>Cystofilobasidiales</taxon>
        <taxon>Mrakiaceae</taxon>
        <taxon>Phaffia</taxon>
    </lineage>
</organism>
<evidence type="ECO:0000256" key="1">
    <source>
        <dbReference type="ARBA" id="ARBA00022737"/>
    </source>
</evidence>
<dbReference type="GO" id="GO:0045944">
    <property type="term" value="P:positive regulation of transcription by RNA polymerase II"/>
    <property type="evidence" value="ECO:0007669"/>
    <property type="project" value="TreeGrafter"/>
</dbReference>
<feature type="repeat" description="ANK" evidence="3">
    <location>
        <begin position="169"/>
        <end position="201"/>
    </location>
</feature>
<evidence type="ECO:0000256" key="3">
    <source>
        <dbReference type="PROSITE-ProRule" id="PRU00023"/>
    </source>
</evidence>
<dbReference type="GO" id="GO:0000976">
    <property type="term" value="F:transcription cis-regulatory region binding"/>
    <property type="evidence" value="ECO:0007669"/>
    <property type="project" value="TreeGrafter"/>
</dbReference>
<dbReference type="EMBL" id="LN483332">
    <property type="protein sequence ID" value="CED85430.1"/>
    <property type="molecule type" value="Genomic_DNA"/>
</dbReference>
<dbReference type="GO" id="GO:0005634">
    <property type="term" value="C:nucleus"/>
    <property type="evidence" value="ECO:0007669"/>
    <property type="project" value="TreeGrafter"/>
</dbReference>
<dbReference type="PANTHER" id="PTHR24193">
    <property type="entry name" value="ANKYRIN REPEAT PROTEIN"/>
    <property type="match status" value="1"/>
</dbReference>
<dbReference type="InterPro" id="IPR036770">
    <property type="entry name" value="Ankyrin_rpt-contain_sf"/>
</dbReference>